<protein>
    <submittedName>
        <fullName evidence="6">VIT1/CCC1 transporter family protein</fullName>
    </submittedName>
</protein>
<keyword evidence="3 5" id="KW-1133">Transmembrane helix</keyword>
<comment type="subcellular location">
    <subcellularLocation>
        <location evidence="1">Endomembrane system</location>
        <topology evidence="1">Multi-pass membrane protein</topology>
    </subcellularLocation>
</comment>
<dbReference type="InterPro" id="IPR008217">
    <property type="entry name" value="Ccc1_fam"/>
</dbReference>
<evidence type="ECO:0000256" key="3">
    <source>
        <dbReference type="ARBA" id="ARBA00022989"/>
    </source>
</evidence>
<feature type="transmembrane region" description="Helical" evidence="5">
    <location>
        <begin position="221"/>
        <end position="242"/>
    </location>
</feature>
<evidence type="ECO:0000256" key="4">
    <source>
        <dbReference type="ARBA" id="ARBA00023136"/>
    </source>
</evidence>
<name>A0A930VN02_9ACTN</name>
<evidence type="ECO:0000313" key="7">
    <source>
        <dbReference type="Proteomes" id="UP000660668"/>
    </source>
</evidence>
<dbReference type="GO" id="GO:0005384">
    <property type="term" value="F:manganese ion transmembrane transporter activity"/>
    <property type="evidence" value="ECO:0007669"/>
    <property type="project" value="InterPro"/>
</dbReference>
<reference evidence="6" key="1">
    <citation type="submission" date="2020-11" db="EMBL/GenBank/DDBJ databases">
        <title>Nocardioides cynanchi sp. nov., isolated from soil of rhizosphere of Cynanchum wilfordii.</title>
        <authorList>
            <person name="Lee J.-S."/>
            <person name="Suh M.K."/>
            <person name="Kim J.-S."/>
        </authorList>
    </citation>
    <scope>NUCLEOTIDE SEQUENCE</scope>
    <source>
        <strain evidence="6">KCTC 19276</strain>
    </source>
</reference>
<keyword evidence="4 5" id="KW-0472">Membrane</keyword>
<dbReference type="Proteomes" id="UP000660668">
    <property type="component" value="Unassembled WGS sequence"/>
</dbReference>
<dbReference type="EMBL" id="JADKPO010000029">
    <property type="protein sequence ID" value="MBF4769637.1"/>
    <property type="molecule type" value="Genomic_DNA"/>
</dbReference>
<dbReference type="PANTHER" id="PTHR31851">
    <property type="entry name" value="FE(2+)/MN(2+) TRANSPORTER PCL1"/>
    <property type="match status" value="1"/>
</dbReference>
<organism evidence="6 7">
    <name type="scientific">Nocardioides agariphilus</name>
    <dbReference type="NCBI Taxonomy" id="433664"/>
    <lineage>
        <taxon>Bacteria</taxon>
        <taxon>Bacillati</taxon>
        <taxon>Actinomycetota</taxon>
        <taxon>Actinomycetes</taxon>
        <taxon>Propionibacteriales</taxon>
        <taxon>Nocardioidaceae</taxon>
        <taxon>Nocardioides</taxon>
    </lineage>
</organism>
<gene>
    <name evidence="6" type="ORF">ISU10_17860</name>
</gene>
<evidence type="ECO:0000256" key="1">
    <source>
        <dbReference type="ARBA" id="ARBA00004127"/>
    </source>
</evidence>
<dbReference type="GO" id="GO:0012505">
    <property type="term" value="C:endomembrane system"/>
    <property type="evidence" value="ECO:0007669"/>
    <property type="project" value="UniProtKB-SubCell"/>
</dbReference>
<dbReference type="AlphaFoldDB" id="A0A930VN02"/>
<comment type="caution">
    <text evidence="6">The sequence shown here is derived from an EMBL/GenBank/DDBJ whole genome shotgun (WGS) entry which is preliminary data.</text>
</comment>
<dbReference type="GO" id="GO:0030026">
    <property type="term" value="P:intracellular manganese ion homeostasis"/>
    <property type="evidence" value="ECO:0007669"/>
    <property type="project" value="InterPro"/>
</dbReference>
<accession>A0A930VN02</accession>
<sequence>MTSAAQLPHDSGSSEVGHTHADVSGGWLRAATFGAMDGLVTNVSLVAGIGAAGVKPAIVVTAGLAGLVAGAFSMALGEYASVATQNEALDKEVVAERRELRDNPEAELAELSGMFQGMGMTADTASKAAVEVHRDGERAIRVHISHELGLDPEDHPSPWVAAGSSFVMFAIGAVVPLIPYLLGFHSLLAGLALGGVGLLVAGGVASLFTATRWWWGATRQLLFGTLAAGATYAVGAMLGVGLT</sequence>
<evidence type="ECO:0000256" key="5">
    <source>
        <dbReference type="SAM" id="Phobius"/>
    </source>
</evidence>
<feature type="transmembrane region" description="Helical" evidence="5">
    <location>
        <begin position="159"/>
        <end position="182"/>
    </location>
</feature>
<evidence type="ECO:0000256" key="2">
    <source>
        <dbReference type="ARBA" id="ARBA00022692"/>
    </source>
</evidence>
<feature type="transmembrane region" description="Helical" evidence="5">
    <location>
        <begin position="188"/>
        <end position="209"/>
    </location>
</feature>
<evidence type="ECO:0000313" key="6">
    <source>
        <dbReference type="EMBL" id="MBF4769637.1"/>
    </source>
</evidence>
<keyword evidence="2 5" id="KW-0812">Transmembrane</keyword>
<dbReference type="Pfam" id="PF01988">
    <property type="entry name" value="VIT1"/>
    <property type="match status" value="1"/>
</dbReference>
<dbReference type="RefSeq" id="WP_194697785.1">
    <property type="nucleotide sequence ID" value="NZ_JADKPO010000029.1"/>
</dbReference>
<keyword evidence="7" id="KW-1185">Reference proteome</keyword>
<proteinExistence type="predicted"/>